<proteinExistence type="predicted"/>
<comment type="caution">
    <text evidence="3">The sequence shown here is derived from an EMBL/GenBank/DDBJ whole genome shotgun (WGS) entry which is preliminary data.</text>
</comment>
<evidence type="ECO:0000313" key="4">
    <source>
        <dbReference type="Proteomes" id="UP000314294"/>
    </source>
</evidence>
<gene>
    <name evidence="3" type="ORF">EYF80_006613</name>
</gene>
<sequence length="329" mass="35903">MAETSSFHCMVIAAAKGADVVKCVLGPSEMAPRDIKLLRKQRKSTLHHGQVDAGRGFSGRRSLRFSELPGEKKAVLHEREAIQKPLLNGNEPEVGGAWSERRGHDNKSEGTISVIRRVSNCIHRGAGLGSLYLQLSPSKHLPASREGIDSPPGWRQVSGQVAVHGVGVAVAVVVHGMPGHDAGRPVVIRTPPTSRALLAAAVRLSFFALAAFAVFVVALVVVMVVVGVVPEPSRECDFVKSFCTEWTKWRIRPGLSLRCSVVVVVVEVRWYCSVWKPSRCRGICFSNWSRRFAGIRFILPLPPCEEEPPSSRESLPPEVLPPLSREALP</sequence>
<feature type="region of interest" description="Disordered" evidence="1">
    <location>
        <begin position="305"/>
        <end position="329"/>
    </location>
</feature>
<keyword evidence="2" id="KW-1133">Transmembrane helix</keyword>
<feature type="transmembrane region" description="Helical" evidence="2">
    <location>
        <begin position="204"/>
        <end position="229"/>
    </location>
</feature>
<evidence type="ECO:0000256" key="1">
    <source>
        <dbReference type="SAM" id="MobiDB-lite"/>
    </source>
</evidence>
<dbReference type="Proteomes" id="UP000314294">
    <property type="component" value="Unassembled WGS sequence"/>
</dbReference>
<dbReference type="AlphaFoldDB" id="A0A4Z2IYP2"/>
<feature type="region of interest" description="Disordered" evidence="1">
    <location>
        <begin position="87"/>
        <end position="106"/>
    </location>
</feature>
<evidence type="ECO:0000313" key="3">
    <source>
        <dbReference type="EMBL" id="TNN83006.1"/>
    </source>
</evidence>
<keyword evidence="4" id="KW-1185">Reference proteome</keyword>
<keyword evidence="2" id="KW-0472">Membrane</keyword>
<reference evidence="3 4" key="1">
    <citation type="submission" date="2019-03" db="EMBL/GenBank/DDBJ databases">
        <title>First draft genome of Liparis tanakae, snailfish: a comprehensive survey of snailfish specific genes.</title>
        <authorList>
            <person name="Kim W."/>
            <person name="Song I."/>
            <person name="Jeong J.-H."/>
            <person name="Kim D."/>
            <person name="Kim S."/>
            <person name="Ryu S."/>
            <person name="Song J.Y."/>
            <person name="Lee S.K."/>
        </authorList>
    </citation>
    <scope>NUCLEOTIDE SEQUENCE [LARGE SCALE GENOMIC DNA]</scope>
    <source>
        <tissue evidence="3">Muscle</tissue>
    </source>
</reference>
<protein>
    <submittedName>
        <fullName evidence="3">Uncharacterized protein</fullName>
    </submittedName>
</protein>
<dbReference type="EMBL" id="SRLO01000035">
    <property type="protein sequence ID" value="TNN83006.1"/>
    <property type="molecule type" value="Genomic_DNA"/>
</dbReference>
<name>A0A4Z2IYP2_9TELE</name>
<evidence type="ECO:0000256" key="2">
    <source>
        <dbReference type="SAM" id="Phobius"/>
    </source>
</evidence>
<feature type="compositionally biased region" description="Low complexity" evidence="1">
    <location>
        <begin position="311"/>
        <end position="329"/>
    </location>
</feature>
<keyword evidence="2" id="KW-0812">Transmembrane</keyword>
<organism evidence="3 4">
    <name type="scientific">Liparis tanakae</name>
    <name type="common">Tanaka's snailfish</name>
    <dbReference type="NCBI Taxonomy" id="230148"/>
    <lineage>
        <taxon>Eukaryota</taxon>
        <taxon>Metazoa</taxon>
        <taxon>Chordata</taxon>
        <taxon>Craniata</taxon>
        <taxon>Vertebrata</taxon>
        <taxon>Euteleostomi</taxon>
        <taxon>Actinopterygii</taxon>
        <taxon>Neopterygii</taxon>
        <taxon>Teleostei</taxon>
        <taxon>Neoteleostei</taxon>
        <taxon>Acanthomorphata</taxon>
        <taxon>Eupercaria</taxon>
        <taxon>Perciformes</taxon>
        <taxon>Cottioidei</taxon>
        <taxon>Cottales</taxon>
        <taxon>Liparidae</taxon>
        <taxon>Liparis</taxon>
    </lineage>
</organism>
<accession>A0A4Z2IYP2</accession>